<evidence type="ECO:0000259" key="1">
    <source>
        <dbReference type="SMART" id="SM00421"/>
    </source>
</evidence>
<comment type="caution">
    <text evidence="2">The sequence shown here is derived from an EMBL/GenBank/DDBJ whole genome shotgun (WGS) entry which is preliminary data.</text>
</comment>
<dbReference type="InterPro" id="IPR000792">
    <property type="entry name" value="Tscrpt_reg_LuxR_C"/>
</dbReference>
<organism evidence="2 3">
    <name type="scientific">Natronocella acetinitrilica</name>
    <dbReference type="NCBI Taxonomy" id="414046"/>
    <lineage>
        <taxon>Bacteria</taxon>
        <taxon>Pseudomonadati</taxon>
        <taxon>Pseudomonadota</taxon>
        <taxon>Gammaproteobacteria</taxon>
        <taxon>Chromatiales</taxon>
        <taxon>Ectothiorhodospiraceae</taxon>
        <taxon>Natronocella</taxon>
    </lineage>
</organism>
<gene>
    <name evidence="2" type="ORF">J2T57_001516</name>
</gene>
<accession>A0AAE3G3J8</accession>
<proteinExistence type="predicted"/>
<keyword evidence="2" id="KW-0238">DNA-binding</keyword>
<dbReference type="AlphaFoldDB" id="A0AAE3G3J8"/>
<keyword evidence="3" id="KW-1185">Reference proteome</keyword>
<dbReference type="SMART" id="SM00421">
    <property type="entry name" value="HTH_LUXR"/>
    <property type="match status" value="1"/>
</dbReference>
<dbReference type="InterPro" id="IPR036388">
    <property type="entry name" value="WH-like_DNA-bd_sf"/>
</dbReference>
<protein>
    <submittedName>
        <fullName evidence="2">DNA-binding CsgD family transcriptional regulator</fullName>
    </submittedName>
</protein>
<dbReference type="SUPFAM" id="SSF46894">
    <property type="entry name" value="C-terminal effector domain of the bipartite response regulators"/>
    <property type="match status" value="1"/>
</dbReference>
<evidence type="ECO:0000313" key="2">
    <source>
        <dbReference type="EMBL" id="MCP1674414.1"/>
    </source>
</evidence>
<sequence>MHQRRLAEFNRVIESFYARAAEGEAWDVAALHRYLATDLCHILTINCGGIIVEGASSGVSAAEVEHYIRNWAARDEIGPKLFARSPGRALTDEALMSREEFEGSAVFEGFYEPGGVTHFAVGYLPVGPQLNCGISVQNGRGTGPIRPETLRDLDTVIPHLRRAMALRWRIAEVRRASEASSGLLSNWGLGLIQCDRSGLITALQGEAEALLAGSGAMVRCASGRLRLADEGADRRLAMLLRDPGAALLHAGATLYLDDPCGACGLELTVLPFEGNGVPEGLRLVLCRRTGEASSIDRRYLRRRFRITPGEADVLAHLLDGRTLAEIAAARGSTIGTIRSYVKQLRRKLHCSNQAQLVSLGWQAIGLHRPG</sequence>
<dbReference type="Gene3D" id="1.10.10.10">
    <property type="entry name" value="Winged helix-like DNA-binding domain superfamily/Winged helix DNA-binding domain"/>
    <property type="match status" value="1"/>
</dbReference>
<dbReference type="GO" id="GO:0006355">
    <property type="term" value="P:regulation of DNA-templated transcription"/>
    <property type="evidence" value="ECO:0007669"/>
    <property type="project" value="InterPro"/>
</dbReference>
<dbReference type="EMBL" id="JALJXV010000003">
    <property type="protein sequence ID" value="MCP1674414.1"/>
    <property type="molecule type" value="Genomic_DNA"/>
</dbReference>
<dbReference type="GO" id="GO:0003677">
    <property type="term" value="F:DNA binding"/>
    <property type="evidence" value="ECO:0007669"/>
    <property type="project" value="UniProtKB-KW"/>
</dbReference>
<dbReference type="Pfam" id="PF00196">
    <property type="entry name" value="GerE"/>
    <property type="match status" value="1"/>
</dbReference>
<name>A0AAE3G3J8_9GAMM</name>
<dbReference type="Proteomes" id="UP001205843">
    <property type="component" value="Unassembled WGS sequence"/>
</dbReference>
<dbReference type="RefSeq" id="WP_253476383.1">
    <property type="nucleotide sequence ID" value="NZ_JALJXV010000003.1"/>
</dbReference>
<feature type="domain" description="HTH luxR-type" evidence="1">
    <location>
        <begin position="303"/>
        <end position="360"/>
    </location>
</feature>
<dbReference type="InterPro" id="IPR016032">
    <property type="entry name" value="Sig_transdc_resp-reg_C-effctor"/>
</dbReference>
<evidence type="ECO:0000313" key="3">
    <source>
        <dbReference type="Proteomes" id="UP001205843"/>
    </source>
</evidence>
<reference evidence="2" key="1">
    <citation type="submission" date="2022-03" db="EMBL/GenBank/DDBJ databases">
        <title>Genomic Encyclopedia of Type Strains, Phase III (KMG-III): the genomes of soil and plant-associated and newly described type strains.</title>
        <authorList>
            <person name="Whitman W."/>
        </authorList>
    </citation>
    <scope>NUCLEOTIDE SEQUENCE</scope>
    <source>
        <strain evidence="2">ANL 6-2</strain>
    </source>
</reference>